<evidence type="ECO:0000256" key="1">
    <source>
        <dbReference type="SAM" id="SignalP"/>
    </source>
</evidence>
<sequence>MKKLYIALSLFLASFAYSQVPQAFSYQTIAFNSAGAPIANGNVNLRISILDNSATGTVLYTETHTKTTNSKGLVNLNIGSGTPTTGNFGGINWGTNTKFVKVEMDPTGGNNYTNVGVNQLMSVPYAQVSKTVVTGAGQGIILVSPNGTPYELNVNDNGQLSLPTSNSSSTAASNLYLYGSFNNWSPASALEFGKNVQPFGSGYNGFIYLKAGDQIKFLADKTGNVIYGGNDGLTGNIVKNGNAITIPSNGYYRIVIDQSNSYYQIFSINVKFGYDYTMKLDNCTPSYTNFNMQNVYPSSMSYYVEIGSNDFGDNLADGSLDYNGPKIVLPGNNVLKTKINFNGSGSYSYVPWYTPPSNLYMKVYYTNGTSGNQSITMSSSAASIYNGTFTTAHPAVIYFTDSYSGNGTIQYGGQNNIITPAGQGFINIPEPGSYSVKLDFTTSSYTVQKQ</sequence>
<dbReference type="AlphaFoldDB" id="A0A1N6GAD9"/>
<accession>A0A1N6GAD9</accession>
<gene>
    <name evidence="2" type="ORF">SAMN05444409_1737</name>
</gene>
<protein>
    <submittedName>
        <fullName evidence="2">Uncharacterized protein</fullName>
    </submittedName>
</protein>
<dbReference type="OrthoDB" id="9765957at2"/>
<dbReference type="RefSeq" id="WP_074234716.1">
    <property type="nucleotide sequence ID" value="NZ_FSRK01000001.1"/>
</dbReference>
<name>A0A1N6GAD9_9FLAO</name>
<evidence type="ECO:0000313" key="3">
    <source>
        <dbReference type="Proteomes" id="UP000185207"/>
    </source>
</evidence>
<evidence type="ECO:0000313" key="2">
    <source>
        <dbReference type="EMBL" id="SIO04464.1"/>
    </source>
</evidence>
<reference evidence="3" key="1">
    <citation type="submission" date="2016-11" db="EMBL/GenBank/DDBJ databases">
        <authorList>
            <person name="Varghese N."/>
            <person name="Submissions S."/>
        </authorList>
    </citation>
    <scope>NUCLEOTIDE SEQUENCE [LARGE SCALE GENOMIC DNA]</scope>
    <source>
        <strain evidence="3">DSM 27623</strain>
    </source>
</reference>
<organism evidence="2 3">
    <name type="scientific">Epilithonimonas zeae</name>
    <dbReference type="NCBI Taxonomy" id="1416779"/>
    <lineage>
        <taxon>Bacteria</taxon>
        <taxon>Pseudomonadati</taxon>
        <taxon>Bacteroidota</taxon>
        <taxon>Flavobacteriia</taxon>
        <taxon>Flavobacteriales</taxon>
        <taxon>Weeksellaceae</taxon>
        <taxon>Chryseobacterium group</taxon>
        <taxon>Epilithonimonas</taxon>
    </lineage>
</organism>
<feature type="signal peptide" evidence="1">
    <location>
        <begin position="1"/>
        <end position="18"/>
    </location>
</feature>
<dbReference type="Proteomes" id="UP000185207">
    <property type="component" value="Unassembled WGS sequence"/>
</dbReference>
<proteinExistence type="predicted"/>
<dbReference type="Gene3D" id="2.60.40.3620">
    <property type="match status" value="1"/>
</dbReference>
<keyword evidence="3" id="KW-1185">Reference proteome</keyword>
<dbReference type="STRING" id="1416779.SAMN05444409_1737"/>
<keyword evidence="1" id="KW-0732">Signal</keyword>
<feature type="chain" id="PRO_5012003326" evidence="1">
    <location>
        <begin position="19"/>
        <end position="450"/>
    </location>
</feature>
<dbReference type="EMBL" id="FSRK01000001">
    <property type="protein sequence ID" value="SIO04464.1"/>
    <property type="molecule type" value="Genomic_DNA"/>
</dbReference>